<keyword evidence="3" id="KW-0156">Chromatin regulator</keyword>
<dbReference type="AlphaFoldDB" id="A0AAD9J1S0"/>
<evidence type="ECO:0000256" key="4">
    <source>
        <dbReference type="ARBA" id="ARBA00023015"/>
    </source>
</evidence>
<keyword evidence="12" id="KW-1185">Reference proteome</keyword>
<evidence type="ECO:0000256" key="2">
    <source>
        <dbReference type="ARBA" id="ARBA00008035"/>
    </source>
</evidence>
<dbReference type="InterPro" id="IPR009607">
    <property type="entry name" value="Enhancer_polycomb_C"/>
</dbReference>
<dbReference type="GO" id="GO:0005634">
    <property type="term" value="C:nucleus"/>
    <property type="evidence" value="ECO:0007669"/>
    <property type="project" value="UniProtKB-SubCell"/>
</dbReference>
<keyword evidence="6 7" id="KW-0539">Nucleus</keyword>
<sequence>MDQEIPDYDMDSEDETWLNKQSKNFKNLSLTPLKFENMMDRLEKGSGQTVVTLHEAKALLKEDDDLTIAVYDYWLNKRLRLEHALIPQVKTEKRDGSTTNNPYVAFRRRTEKMQTRKNRKNDESSYEKMLKLKRDLNKALTILELMKRREKSKKELLKLTIEIVEKRYQMCDWDGKSLAEALAQRHKIPSLIPIQNQYLNRDWTHKQDDVGYVKKKREYKKRKHKHSINQQNVMTSRPQLPHYTEVVPNETTFSSEDDGISPEEGGMSDRRFVYSLTSLEQPRHCVGYARRRVGRGGRIILDRALTEWDEYLTELDLRSPPPADNKGWLKEYTDYIQQAEIKHFRPQSPVEDNPGYRGWGSSLSHINPAFRDASPTASMEFNIESFQDHQEQLLQMQRQQQEQLLKQETDLDNSGSLFNIDQSLSSRPVSRFTLDSATAQFAASAVYDATREPSMSKSPATTSITVAVTAAVVVPSSSKPTVLLPPHSPALTALMTQNVPPSQSSTHTTGANISLPGVKTCSSSANISLTNGPINSKTCGLSTSPAASILQLNYPLTTSMVTTTTTSGLTLTSSTSTTVVTTSLLAAIAASSQASQLSSSSSSPALSLIPSTLISPLRSTTLTPAKSLGTLSVSIPGRLHSNKTSSATGLTRSNTPTTASVLKLATTPNVRNDNIPRENHEGVNNIAKDKIVAMEVT</sequence>
<comment type="caution">
    <text evidence="11">The sequence shown here is derived from an EMBL/GenBank/DDBJ whole genome shotgun (WGS) entry which is preliminary data.</text>
</comment>
<feature type="compositionally biased region" description="Polar residues" evidence="8">
    <location>
        <begin position="642"/>
        <end position="661"/>
    </location>
</feature>
<comment type="similarity">
    <text evidence="2 7">Belongs to the enhancer of polycomb family.</text>
</comment>
<gene>
    <name evidence="11" type="ORF">LSH36_714g00018</name>
</gene>
<evidence type="ECO:0000313" key="11">
    <source>
        <dbReference type="EMBL" id="KAK2144972.1"/>
    </source>
</evidence>
<evidence type="ECO:0000313" key="12">
    <source>
        <dbReference type="Proteomes" id="UP001208570"/>
    </source>
</evidence>
<feature type="domain" description="Enhancer of polycomb-like N-terminal" evidence="10">
    <location>
        <begin position="7"/>
        <end position="44"/>
    </location>
</feature>
<dbReference type="Proteomes" id="UP001208570">
    <property type="component" value="Unassembled WGS sequence"/>
</dbReference>
<evidence type="ECO:0000259" key="9">
    <source>
        <dbReference type="Pfam" id="PF06752"/>
    </source>
</evidence>
<evidence type="ECO:0000256" key="3">
    <source>
        <dbReference type="ARBA" id="ARBA00022853"/>
    </source>
</evidence>
<keyword evidence="4 7" id="KW-0805">Transcription regulation</keyword>
<reference evidence="11" key="1">
    <citation type="journal article" date="2023" name="Mol. Biol. Evol.">
        <title>Third-Generation Sequencing Reveals the Adaptive Role of the Epigenome in Three Deep-Sea Polychaetes.</title>
        <authorList>
            <person name="Perez M."/>
            <person name="Aroh O."/>
            <person name="Sun Y."/>
            <person name="Lan Y."/>
            <person name="Juniper S.K."/>
            <person name="Young C.R."/>
            <person name="Angers B."/>
            <person name="Qian P.Y."/>
        </authorList>
    </citation>
    <scope>NUCLEOTIDE SEQUENCE</scope>
    <source>
        <strain evidence="11">P08H-3</strain>
    </source>
</reference>
<dbReference type="PANTHER" id="PTHR14898">
    <property type="entry name" value="ENHANCER OF POLYCOMB"/>
    <property type="match status" value="1"/>
</dbReference>
<dbReference type="Pfam" id="PF06752">
    <property type="entry name" value="E_Pc_C"/>
    <property type="match status" value="1"/>
</dbReference>
<dbReference type="GO" id="GO:0006357">
    <property type="term" value="P:regulation of transcription by RNA polymerase II"/>
    <property type="evidence" value="ECO:0007669"/>
    <property type="project" value="InterPro"/>
</dbReference>
<dbReference type="InterPro" id="IPR019542">
    <property type="entry name" value="Enhancer_polycomb-like_N"/>
</dbReference>
<dbReference type="EMBL" id="JAODUP010000714">
    <property type="protein sequence ID" value="KAK2144972.1"/>
    <property type="molecule type" value="Genomic_DNA"/>
</dbReference>
<evidence type="ECO:0000256" key="8">
    <source>
        <dbReference type="SAM" id="MobiDB-lite"/>
    </source>
</evidence>
<accession>A0AAD9J1S0</accession>
<dbReference type="InterPro" id="IPR024943">
    <property type="entry name" value="Enhancer_polycomb"/>
</dbReference>
<protein>
    <recommendedName>
        <fullName evidence="7">Enhancer of polycomb-like protein</fullName>
    </recommendedName>
</protein>
<organism evidence="11 12">
    <name type="scientific">Paralvinella palmiformis</name>
    <dbReference type="NCBI Taxonomy" id="53620"/>
    <lineage>
        <taxon>Eukaryota</taxon>
        <taxon>Metazoa</taxon>
        <taxon>Spiralia</taxon>
        <taxon>Lophotrochozoa</taxon>
        <taxon>Annelida</taxon>
        <taxon>Polychaeta</taxon>
        <taxon>Sedentaria</taxon>
        <taxon>Canalipalpata</taxon>
        <taxon>Terebellida</taxon>
        <taxon>Terebelliformia</taxon>
        <taxon>Alvinellidae</taxon>
        <taxon>Paralvinella</taxon>
    </lineage>
</organism>
<dbReference type="Pfam" id="PF10513">
    <property type="entry name" value="EPL1"/>
    <property type="match status" value="1"/>
</dbReference>
<evidence type="ECO:0000256" key="5">
    <source>
        <dbReference type="ARBA" id="ARBA00023163"/>
    </source>
</evidence>
<comment type="subcellular location">
    <subcellularLocation>
        <location evidence="1 7">Nucleus</location>
    </subcellularLocation>
</comment>
<evidence type="ECO:0000256" key="1">
    <source>
        <dbReference type="ARBA" id="ARBA00004123"/>
    </source>
</evidence>
<keyword evidence="5 7" id="KW-0804">Transcription</keyword>
<feature type="region of interest" description="Disordered" evidence="8">
    <location>
        <begin position="635"/>
        <end position="661"/>
    </location>
</feature>
<name>A0AAD9J1S0_9ANNE</name>
<dbReference type="GO" id="GO:0006325">
    <property type="term" value="P:chromatin organization"/>
    <property type="evidence" value="ECO:0007669"/>
    <property type="project" value="UniProtKB-KW"/>
</dbReference>
<evidence type="ECO:0000259" key="10">
    <source>
        <dbReference type="Pfam" id="PF10513"/>
    </source>
</evidence>
<feature type="domain" description="Enhancer of polycomb C-terminal" evidence="9">
    <location>
        <begin position="381"/>
        <end position="530"/>
    </location>
</feature>
<dbReference type="GO" id="GO:0035267">
    <property type="term" value="C:NuA4 histone acetyltransferase complex"/>
    <property type="evidence" value="ECO:0007669"/>
    <property type="project" value="InterPro"/>
</dbReference>
<evidence type="ECO:0000256" key="6">
    <source>
        <dbReference type="ARBA" id="ARBA00023242"/>
    </source>
</evidence>
<proteinExistence type="inferred from homology"/>
<evidence type="ECO:0000256" key="7">
    <source>
        <dbReference type="RuleBase" id="RU361124"/>
    </source>
</evidence>